<organism evidence="2 3">
    <name type="scientific">Orbus hercynius</name>
    <dbReference type="NCBI Taxonomy" id="593135"/>
    <lineage>
        <taxon>Bacteria</taxon>
        <taxon>Pseudomonadati</taxon>
        <taxon>Pseudomonadota</taxon>
        <taxon>Gammaproteobacteria</taxon>
        <taxon>Orbales</taxon>
        <taxon>Orbaceae</taxon>
        <taxon>Orbus</taxon>
    </lineage>
</organism>
<protein>
    <submittedName>
        <fullName evidence="2">Uncharacterized protein</fullName>
    </submittedName>
</protein>
<reference evidence="2 3" key="1">
    <citation type="submission" date="2018-10" db="EMBL/GenBank/DDBJ databases">
        <title>Genomic Encyclopedia of Type Strains, Phase IV (KMG-IV): sequencing the most valuable type-strain genomes for metagenomic binning, comparative biology and taxonomic classification.</title>
        <authorList>
            <person name="Goeker M."/>
        </authorList>
    </citation>
    <scope>NUCLEOTIDE SEQUENCE [LARGE SCALE GENOMIC DNA]</scope>
    <source>
        <strain evidence="2 3">DSM 22228</strain>
    </source>
</reference>
<proteinExistence type="predicted"/>
<evidence type="ECO:0000256" key="1">
    <source>
        <dbReference type="SAM" id="SignalP"/>
    </source>
</evidence>
<accession>A0A495RCP3</accession>
<feature type="signal peptide" evidence="1">
    <location>
        <begin position="1"/>
        <end position="28"/>
    </location>
</feature>
<evidence type="ECO:0000313" key="3">
    <source>
        <dbReference type="Proteomes" id="UP000278542"/>
    </source>
</evidence>
<keyword evidence="1" id="KW-0732">Signal</keyword>
<dbReference type="AlphaFoldDB" id="A0A495RCP3"/>
<gene>
    <name evidence="2" type="ORF">DES39_1555</name>
</gene>
<evidence type="ECO:0000313" key="2">
    <source>
        <dbReference type="EMBL" id="RKS85056.1"/>
    </source>
</evidence>
<keyword evidence="3" id="KW-1185">Reference proteome</keyword>
<sequence>MTCNFMKRPNLSLVVCLICFSVNMKAFAALSTTTLQLITGNPPSLLDATIDNFKDNIYFSIVEDTGAVYELRPGSDDTMFASLSTIIRNITPKLDGSFLTNNDIDDTDGDILSQDSPYTIIDYNYVWKNKKGEVIDNSSSSNLGGNICIDSSTYPGPYTLDLLFNIKINTQYGLPYESEVIPIAKTLTVNADDGICYARPGVLGLNVPSGWPDGDDAWGLGRGSISRTPSYDETVFVPRKGFKAWVSQKFPTTAFPEARFQIVPYKDLSNYTITLKNNPGGALVDQQQYAKGQFKFGATMPDRNEIYSIEVKSNTYGVSFYYNFKLQSSRSWFDVGQKEAPTTGQYYTTALARCGEDHLPTRAEITNSVYANTPNNPINAYIQDNGFMRTIGNLMAEWGMLYYYAPASTKNDKRDMMRTVTDDLQTYFAYWYYWTKDLNTANRHLAVGVVEGNIAEDTLNEGGAGVFCIY</sequence>
<comment type="caution">
    <text evidence="2">The sequence shown here is derived from an EMBL/GenBank/DDBJ whole genome shotgun (WGS) entry which is preliminary data.</text>
</comment>
<dbReference type="Proteomes" id="UP000278542">
    <property type="component" value="Unassembled WGS sequence"/>
</dbReference>
<feature type="chain" id="PRO_5019851458" evidence="1">
    <location>
        <begin position="29"/>
        <end position="470"/>
    </location>
</feature>
<name>A0A495RCP3_9GAMM</name>
<dbReference type="EMBL" id="RBWY01000003">
    <property type="protein sequence ID" value="RKS85056.1"/>
    <property type="molecule type" value="Genomic_DNA"/>
</dbReference>